<organism evidence="2 3">
    <name type="scientific">Adiantum capillus-veneris</name>
    <name type="common">Maidenhair fern</name>
    <dbReference type="NCBI Taxonomy" id="13818"/>
    <lineage>
        <taxon>Eukaryota</taxon>
        <taxon>Viridiplantae</taxon>
        <taxon>Streptophyta</taxon>
        <taxon>Embryophyta</taxon>
        <taxon>Tracheophyta</taxon>
        <taxon>Polypodiopsida</taxon>
        <taxon>Polypodiidae</taxon>
        <taxon>Polypodiales</taxon>
        <taxon>Pteridineae</taxon>
        <taxon>Pteridaceae</taxon>
        <taxon>Vittarioideae</taxon>
        <taxon>Adiantum</taxon>
    </lineage>
</organism>
<sequence length="192" mass="21125">MARLRSNFLHLHTSAALAYLLLSITFVLHCSFDVVDGFECEELPVEECAFAVSSSGARCVLETNVMREGSVELECQTSEVAVASSMPWRGQKESADCVDWCGVDRKWVGLSSDFLSERDWHRRICAPACFLNCPNIVNLFTNLAEGEGVGLTALCEAQRRLSRKLIQSSQEELQTAYIPDTASSPAFAPVAL</sequence>
<evidence type="ECO:0008006" key="4">
    <source>
        <dbReference type="Google" id="ProtNLM"/>
    </source>
</evidence>
<feature type="signal peptide" evidence="1">
    <location>
        <begin position="1"/>
        <end position="37"/>
    </location>
</feature>
<comment type="caution">
    <text evidence="2">The sequence shown here is derived from an EMBL/GenBank/DDBJ whole genome shotgun (WGS) entry which is preliminary data.</text>
</comment>
<accession>A0A9D4ZPF6</accession>
<dbReference type="Proteomes" id="UP000886520">
    <property type="component" value="Chromosome 3"/>
</dbReference>
<proteinExistence type="predicted"/>
<dbReference type="Pfam" id="PF06521">
    <property type="entry name" value="PAR1"/>
    <property type="match status" value="1"/>
</dbReference>
<dbReference type="PANTHER" id="PTHR33649">
    <property type="entry name" value="PAR1 PROTEIN"/>
    <property type="match status" value="1"/>
</dbReference>
<dbReference type="OrthoDB" id="772928at2759"/>
<reference evidence="2" key="1">
    <citation type="submission" date="2021-01" db="EMBL/GenBank/DDBJ databases">
        <title>Adiantum capillus-veneris genome.</title>
        <authorList>
            <person name="Fang Y."/>
            <person name="Liao Q."/>
        </authorList>
    </citation>
    <scope>NUCLEOTIDE SEQUENCE</scope>
    <source>
        <strain evidence="2">H3</strain>
        <tissue evidence="2">Leaf</tissue>
    </source>
</reference>
<feature type="chain" id="PRO_5039218620" description="PAR1 protein" evidence="1">
    <location>
        <begin position="38"/>
        <end position="192"/>
    </location>
</feature>
<dbReference type="EMBL" id="JABFUD020000002">
    <property type="protein sequence ID" value="KAI5083018.1"/>
    <property type="molecule type" value="Genomic_DNA"/>
</dbReference>
<gene>
    <name evidence="2" type="ORF">GOP47_0002761</name>
</gene>
<protein>
    <recommendedName>
        <fullName evidence="4">PAR1 protein</fullName>
    </recommendedName>
</protein>
<keyword evidence="3" id="KW-1185">Reference proteome</keyword>
<name>A0A9D4ZPF6_ADICA</name>
<dbReference type="InterPro" id="IPR009489">
    <property type="entry name" value="PAR1"/>
</dbReference>
<dbReference type="AlphaFoldDB" id="A0A9D4ZPF6"/>
<evidence type="ECO:0000313" key="2">
    <source>
        <dbReference type="EMBL" id="KAI5083018.1"/>
    </source>
</evidence>
<evidence type="ECO:0000256" key="1">
    <source>
        <dbReference type="SAM" id="SignalP"/>
    </source>
</evidence>
<keyword evidence="1" id="KW-0732">Signal</keyword>
<evidence type="ECO:0000313" key="3">
    <source>
        <dbReference type="Proteomes" id="UP000886520"/>
    </source>
</evidence>